<organism evidence="2">
    <name type="scientific">freshwater metagenome</name>
    <dbReference type="NCBI Taxonomy" id="449393"/>
    <lineage>
        <taxon>unclassified sequences</taxon>
        <taxon>metagenomes</taxon>
        <taxon>ecological metagenomes</taxon>
    </lineage>
</organism>
<gene>
    <name evidence="2" type="ORF">UFOPK3992_01773</name>
</gene>
<feature type="transmembrane region" description="Helical" evidence="1">
    <location>
        <begin position="21"/>
        <end position="41"/>
    </location>
</feature>
<dbReference type="AlphaFoldDB" id="A0A6J7QWA4"/>
<keyword evidence="1" id="KW-1133">Transmembrane helix</keyword>
<proteinExistence type="predicted"/>
<dbReference type="Pfam" id="PF14030">
    <property type="entry name" value="DUF4245"/>
    <property type="match status" value="1"/>
</dbReference>
<keyword evidence="1" id="KW-0472">Membrane</keyword>
<evidence type="ECO:0000313" key="2">
    <source>
        <dbReference type="EMBL" id="CAB5022038.1"/>
    </source>
</evidence>
<name>A0A6J7QWA4_9ZZZZ</name>
<accession>A0A6J7QWA4</accession>
<keyword evidence="1" id="KW-0812">Transmembrane</keyword>
<evidence type="ECO:0000256" key="1">
    <source>
        <dbReference type="SAM" id="Phobius"/>
    </source>
</evidence>
<reference evidence="2" key="1">
    <citation type="submission" date="2020-05" db="EMBL/GenBank/DDBJ databases">
        <authorList>
            <person name="Chiriac C."/>
            <person name="Salcher M."/>
            <person name="Ghai R."/>
            <person name="Kavagutti S V."/>
        </authorList>
    </citation>
    <scope>NUCLEOTIDE SEQUENCE</scope>
</reference>
<protein>
    <submittedName>
        <fullName evidence="2">Unannotated protein</fullName>
    </submittedName>
</protein>
<dbReference type="InterPro" id="IPR025339">
    <property type="entry name" value="DUF4245"/>
</dbReference>
<dbReference type="EMBL" id="CAFBOZ010000305">
    <property type="protein sequence ID" value="CAB5022038.1"/>
    <property type="molecule type" value="Genomic_DNA"/>
</dbReference>
<sequence>MTYGGVPFTRAPTRRRGRETVRDMVISMAVVGGGVLALLLVSHRPQPEAGIKEIDWRPAAATARAGAEYPVLAPEGLSAQWRATSARFETMPSSGGRPVWHLGLVTPGNGYAGLEQTDGDAARFVKDVVDGAQPVGQLTIAGQTWQQYGPGANGFRSLVLAQPNSTVIVTGSAAVPELEVLAGSLRAG</sequence>